<evidence type="ECO:0000256" key="1">
    <source>
        <dbReference type="SAM" id="MobiDB-lite"/>
    </source>
</evidence>
<feature type="compositionally biased region" description="Basic and acidic residues" evidence="1">
    <location>
        <begin position="114"/>
        <end position="123"/>
    </location>
</feature>
<sequence length="282" mass="31093">MSESLPQDAEHDPLITSFSNHADAPKWSLGPSPESSSRKCERFETGKEPAPGPACYSPRVPPRKAKPGWQFGNSGRDWARIRRYWPEIPAKSSTAPGQYSAKEDSQRRQISFPRAERKVHDIPDTPGPGQWSVDAGVGRTYHPQYSMARRQEPFCEVEAAPSPWSTGSTSSTGQTWAAPSPTFGGRRSKTPTVPRSPSVRRSPFPEPPSPGPGDYDVRGNLGKAPAFSVEQRRRSLTVGRHTPFHTYRPPFEARGGSGPQCPPYTQFGSRSVTPTSTPRAWR</sequence>
<protein>
    <submittedName>
        <fullName evidence="2">Uncharacterized protein</fullName>
    </submittedName>
</protein>
<dbReference type="EMBL" id="CAJNDS010002734">
    <property type="protein sequence ID" value="CAE7577116.1"/>
    <property type="molecule type" value="Genomic_DNA"/>
</dbReference>
<gene>
    <name evidence="2" type="ORF">SNAT2548_LOCUS32922</name>
</gene>
<feature type="compositionally biased region" description="Basic and acidic residues" evidence="1">
    <location>
        <begin position="36"/>
        <end position="47"/>
    </location>
</feature>
<keyword evidence="3" id="KW-1185">Reference proteome</keyword>
<feature type="region of interest" description="Disordered" evidence="1">
    <location>
        <begin position="152"/>
        <end position="282"/>
    </location>
</feature>
<feature type="compositionally biased region" description="Low complexity" evidence="1">
    <location>
        <begin position="190"/>
        <end position="202"/>
    </location>
</feature>
<evidence type="ECO:0000313" key="2">
    <source>
        <dbReference type="EMBL" id="CAE7577116.1"/>
    </source>
</evidence>
<accession>A0A812UQD9</accession>
<dbReference type="OrthoDB" id="435612at2759"/>
<comment type="caution">
    <text evidence="2">The sequence shown here is derived from an EMBL/GenBank/DDBJ whole genome shotgun (WGS) entry which is preliminary data.</text>
</comment>
<dbReference type="AlphaFoldDB" id="A0A812UQD9"/>
<organism evidence="2 3">
    <name type="scientific">Symbiodinium natans</name>
    <dbReference type="NCBI Taxonomy" id="878477"/>
    <lineage>
        <taxon>Eukaryota</taxon>
        <taxon>Sar</taxon>
        <taxon>Alveolata</taxon>
        <taxon>Dinophyceae</taxon>
        <taxon>Suessiales</taxon>
        <taxon>Symbiodiniaceae</taxon>
        <taxon>Symbiodinium</taxon>
    </lineage>
</organism>
<proteinExistence type="predicted"/>
<evidence type="ECO:0000313" key="3">
    <source>
        <dbReference type="Proteomes" id="UP000604046"/>
    </source>
</evidence>
<feature type="compositionally biased region" description="Low complexity" evidence="1">
    <location>
        <begin position="159"/>
        <end position="178"/>
    </location>
</feature>
<dbReference type="Proteomes" id="UP000604046">
    <property type="component" value="Unassembled WGS sequence"/>
</dbReference>
<feature type="compositionally biased region" description="Polar residues" evidence="1">
    <location>
        <begin position="266"/>
        <end position="282"/>
    </location>
</feature>
<dbReference type="Pfam" id="PF07004">
    <property type="entry name" value="SHIPPO-rpt"/>
    <property type="match status" value="1"/>
</dbReference>
<name>A0A812UQD9_9DINO</name>
<feature type="region of interest" description="Disordered" evidence="1">
    <location>
        <begin position="1"/>
        <end position="74"/>
    </location>
</feature>
<feature type="region of interest" description="Disordered" evidence="1">
    <location>
        <begin position="89"/>
        <end position="137"/>
    </location>
</feature>
<reference evidence="2" key="1">
    <citation type="submission" date="2021-02" db="EMBL/GenBank/DDBJ databases">
        <authorList>
            <person name="Dougan E. K."/>
            <person name="Rhodes N."/>
            <person name="Thang M."/>
            <person name="Chan C."/>
        </authorList>
    </citation>
    <scope>NUCLEOTIDE SEQUENCE</scope>
</reference>
<dbReference type="InterPro" id="IPR010736">
    <property type="entry name" value="SHIPPO-rpt"/>
</dbReference>